<sequence length="180" mass="18694">MRPIMTALLAAGTLMPLPALAQTGGQVPAAPQAAVPPPRLVIGAPGRCEMTVDGDPRPCTSGLIYVQNAQGVILLSVQSGPEVTIGFQVASDRQPRPEEYHMTLARMHTAIGGQSTAKDVEGSCELSLSADGQTWHRATCEATDRSQRVTRMTFIGNGQPVRAARPGQEGGGAEAAPGQA</sequence>
<dbReference type="HOGENOM" id="CLU_1506590_0_0_5"/>
<protein>
    <recommendedName>
        <fullName evidence="5">Tat pathway signal sequence domain protein</fullName>
    </recommendedName>
</protein>
<gene>
    <name evidence="3" type="ORF">HMPREF0731_0371</name>
</gene>
<reference evidence="3 4" key="1">
    <citation type="submission" date="2010-04" db="EMBL/GenBank/DDBJ databases">
        <authorList>
            <person name="Qin X."/>
            <person name="Bachman B."/>
            <person name="Battles P."/>
            <person name="Bell A."/>
            <person name="Bess C."/>
            <person name="Bickham C."/>
            <person name="Chaboub L."/>
            <person name="Chen D."/>
            <person name="Coyle M."/>
            <person name="Deiros D.R."/>
            <person name="Dinh H."/>
            <person name="Forbes L."/>
            <person name="Fowler G."/>
            <person name="Francisco L."/>
            <person name="Fu Q."/>
            <person name="Gubbala S."/>
            <person name="Hale W."/>
            <person name="Han Y."/>
            <person name="Hemphill L."/>
            <person name="Highlander S.K."/>
            <person name="Hirani K."/>
            <person name="Hogues M."/>
            <person name="Jackson L."/>
            <person name="Jakkamsetti A."/>
            <person name="Javaid M."/>
            <person name="Jiang H."/>
            <person name="Korchina V."/>
            <person name="Kovar C."/>
            <person name="Lara F."/>
            <person name="Lee S."/>
            <person name="Mata R."/>
            <person name="Mathew T."/>
            <person name="Moen C."/>
            <person name="Morales K."/>
            <person name="Munidasa M."/>
            <person name="Nazareth L."/>
            <person name="Ngo R."/>
            <person name="Nguyen L."/>
            <person name="Okwuonu G."/>
            <person name="Ongeri F."/>
            <person name="Patil S."/>
            <person name="Petrosino J."/>
            <person name="Pham C."/>
            <person name="Pham P."/>
            <person name="Pu L.-L."/>
            <person name="Puazo M."/>
            <person name="Raj R."/>
            <person name="Reid J."/>
            <person name="Rouhana J."/>
            <person name="Saada N."/>
            <person name="Shang Y."/>
            <person name="Simmons D."/>
            <person name="Thornton R."/>
            <person name="Warren J."/>
            <person name="Weissenberger G."/>
            <person name="Zhang J."/>
            <person name="Zhang L."/>
            <person name="Zhou C."/>
            <person name="Zhu D."/>
            <person name="Muzny D."/>
            <person name="Worley K."/>
            <person name="Gibbs R."/>
        </authorList>
    </citation>
    <scope>NUCLEOTIDE SEQUENCE [LARGE SCALE GENOMIC DNA]</scope>
    <source>
        <strain evidence="3 4">ATCC 49957</strain>
    </source>
</reference>
<proteinExistence type="predicted"/>
<accession>D5RH12</accession>
<evidence type="ECO:0000256" key="1">
    <source>
        <dbReference type="SAM" id="MobiDB-lite"/>
    </source>
</evidence>
<feature type="signal peptide" evidence="2">
    <location>
        <begin position="1"/>
        <end position="21"/>
    </location>
</feature>
<keyword evidence="2" id="KW-0732">Signal</keyword>
<feature type="chain" id="PRO_5003075941" description="Tat pathway signal sequence domain protein" evidence="2">
    <location>
        <begin position="22"/>
        <end position="180"/>
    </location>
</feature>
<dbReference type="AlphaFoldDB" id="D5RH12"/>
<dbReference type="Proteomes" id="UP000005324">
    <property type="component" value="Unassembled WGS sequence"/>
</dbReference>
<evidence type="ECO:0000313" key="4">
    <source>
        <dbReference type="Proteomes" id="UP000005324"/>
    </source>
</evidence>
<evidence type="ECO:0000256" key="2">
    <source>
        <dbReference type="SAM" id="SignalP"/>
    </source>
</evidence>
<name>D5RH12_9PROT</name>
<feature type="non-terminal residue" evidence="3">
    <location>
        <position position="180"/>
    </location>
</feature>
<evidence type="ECO:0000313" key="3">
    <source>
        <dbReference type="EMBL" id="EFH13406.1"/>
    </source>
</evidence>
<comment type="caution">
    <text evidence="3">The sequence shown here is derived from an EMBL/GenBank/DDBJ whole genome shotgun (WGS) entry which is preliminary data.</text>
</comment>
<evidence type="ECO:0008006" key="5">
    <source>
        <dbReference type="Google" id="ProtNLM"/>
    </source>
</evidence>
<keyword evidence="4" id="KW-1185">Reference proteome</keyword>
<organism evidence="3 4">
    <name type="scientific">Pseudoroseomonas cervicalis ATCC 49957</name>
    <dbReference type="NCBI Taxonomy" id="525371"/>
    <lineage>
        <taxon>Bacteria</taxon>
        <taxon>Pseudomonadati</taxon>
        <taxon>Pseudomonadota</taxon>
        <taxon>Alphaproteobacteria</taxon>
        <taxon>Acetobacterales</taxon>
        <taxon>Roseomonadaceae</taxon>
        <taxon>Roseomonas</taxon>
    </lineage>
</organism>
<feature type="region of interest" description="Disordered" evidence="1">
    <location>
        <begin position="158"/>
        <end position="180"/>
    </location>
</feature>
<dbReference type="EMBL" id="ADVL01000071">
    <property type="protein sequence ID" value="EFH13406.1"/>
    <property type="molecule type" value="Genomic_DNA"/>
</dbReference>